<dbReference type="EMBL" id="CP144914">
    <property type="protein sequence ID" value="WWD79621.1"/>
    <property type="molecule type" value="Genomic_DNA"/>
</dbReference>
<evidence type="ECO:0000313" key="1">
    <source>
        <dbReference type="EMBL" id="WWD79621.1"/>
    </source>
</evidence>
<dbReference type="Proteomes" id="UP000321816">
    <property type="component" value="Chromosome"/>
</dbReference>
<keyword evidence="2" id="KW-1185">Reference proteome</keyword>
<organism evidence="1 2">
    <name type="scientific">Alkalicoccus halolimnae</name>
    <dbReference type="NCBI Taxonomy" id="1667239"/>
    <lineage>
        <taxon>Bacteria</taxon>
        <taxon>Bacillati</taxon>
        <taxon>Bacillota</taxon>
        <taxon>Bacilli</taxon>
        <taxon>Bacillales</taxon>
        <taxon>Bacillaceae</taxon>
        <taxon>Alkalicoccus</taxon>
    </lineage>
</organism>
<accession>A0A5C7FHD0</accession>
<dbReference type="RefSeq" id="WP_147803715.1">
    <property type="nucleotide sequence ID" value="NZ_CP144914.1"/>
</dbReference>
<evidence type="ECO:0008006" key="3">
    <source>
        <dbReference type="Google" id="ProtNLM"/>
    </source>
</evidence>
<protein>
    <recommendedName>
        <fullName evidence="3">EcsC family protein</fullName>
    </recommendedName>
</protein>
<name>A0A5C7FHD0_9BACI</name>
<proteinExistence type="predicted"/>
<sequence length="243" mass="27282">MEKLTTRISNVIVKAGKLPGYKMHPYETYRRLNKDSGVDKLQHPREIYYIDQKKLDKAADKAITKHKQRFAATGAAVGAPGGPVAMFGGAVIDVEEYVRRMFLLTQELGHIYGVLPNPFTYEETGSYDDYFDSIQHDLLKMMLLGLGGSGVSIDTLDKKDDADKKEPAKVDEEVMYKVAVKIADIVGKKKMKKHAAKMMGRSVPLVGGGINGTLNYYFLNQLGKNTKKHLKKEHEEVRAYLNR</sequence>
<dbReference type="KEGG" id="ahal:FTX54_014655"/>
<evidence type="ECO:0000313" key="2">
    <source>
        <dbReference type="Proteomes" id="UP000321816"/>
    </source>
</evidence>
<gene>
    <name evidence="1" type="ORF">FTX54_014655</name>
</gene>
<dbReference type="AlphaFoldDB" id="A0A5C7FHD0"/>
<reference evidence="1 2" key="1">
    <citation type="submission" date="2024-01" db="EMBL/GenBank/DDBJ databases">
        <title>Complete Genome Sequence of Alkalicoccus halolimnae BZ-SZ-XJ29T, a Moderately Halophilic Bacterium Isolated from a Salt Lake.</title>
        <authorList>
            <person name="Zhao B."/>
        </authorList>
    </citation>
    <scope>NUCLEOTIDE SEQUENCE [LARGE SCALE GENOMIC DNA]</scope>
    <source>
        <strain evidence="1 2">BZ-SZ-XJ29</strain>
    </source>
</reference>
<dbReference type="OrthoDB" id="306887at2"/>